<dbReference type="EMBL" id="JQSG02000003">
    <property type="protein sequence ID" value="OBS09047.1"/>
    <property type="molecule type" value="Genomic_DNA"/>
</dbReference>
<evidence type="ECO:0000313" key="2">
    <source>
        <dbReference type="Proteomes" id="UP000029273"/>
    </source>
</evidence>
<name>A0A1A6C3A6_9GAMM</name>
<keyword evidence="2" id="KW-1185">Reference proteome</keyword>
<dbReference type="AlphaFoldDB" id="A0A1A6C3A6"/>
<organism evidence="1 2">
    <name type="scientific">Acidihalobacter prosperus</name>
    <dbReference type="NCBI Taxonomy" id="160660"/>
    <lineage>
        <taxon>Bacteria</taxon>
        <taxon>Pseudomonadati</taxon>
        <taxon>Pseudomonadota</taxon>
        <taxon>Gammaproteobacteria</taxon>
        <taxon>Chromatiales</taxon>
        <taxon>Ectothiorhodospiraceae</taxon>
        <taxon>Acidihalobacter</taxon>
    </lineage>
</organism>
<protein>
    <submittedName>
        <fullName evidence="1">Uncharacterized protein</fullName>
    </submittedName>
</protein>
<sequence length="65" mass="7275">MSVQTLDQSLNHALTRYRIIIDEQDCRAGIGALSHIDTQLRGTPKTQIVSGIDNRHIKPGHSIRQ</sequence>
<reference evidence="1 2" key="1">
    <citation type="journal article" date="2014" name="Genome Announc.">
        <title>Draft Genome Sequence of the Iron-Oxidizing, Acidophilic, and Halotolerant 'Thiobacillus prosperus' Type Strain DSM 5130.</title>
        <authorList>
            <person name="Ossandon F.J."/>
            <person name="Cardenas J.P."/>
            <person name="Corbett M."/>
            <person name="Quatrini R."/>
            <person name="Holmes D.S."/>
            <person name="Watkin E."/>
        </authorList>
    </citation>
    <scope>NUCLEOTIDE SEQUENCE [LARGE SCALE GENOMIC DNA]</scope>
    <source>
        <strain evidence="1 2">DSM 5130</strain>
    </source>
</reference>
<evidence type="ECO:0000313" key="1">
    <source>
        <dbReference type="EMBL" id="OBS09047.1"/>
    </source>
</evidence>
<gene>
    <name evidence="1" type="ORF">Thpro_021375</name>
</gene>
<accession>A0A1A6C3A6</accession>
<proteinExistence type="predicted"/>
<comment type="caution">
    <text evidence="1">The sequence shown here is derived from an EMBL/GenBank/DDBJ whole genome shotgun (WGS) entry which is preliminary data.</text>
</comment>
<dbReference type="Proteomes" id="UP000029273">
    <property type="component" value="Unassembled WGS sequence"/>
</dbReference>